<proteinExistence type="predicted"/>
<dbReference type="SMART" id="SM00553">
    <property type="entry name" value="SEP"/>
    <property type="match status" value="1"/>
</dbReference>
<dbReference type="GO" id="GO:0031468">
    <property type="term" value="P:nuclear membrane reassembly"/>
    <property type="evidence" value="ECO:0007669"/>
    <property type="project" value="TreeGrafter"/>
</dbReference>
<dbReference type="GO" id="GO:0043130">
    <property type="term" value="F:ubiquitin binding"/>
    <property type="evidence" value="ECO:0007669"/>
    <property type="project" value="TreeGrafter"/>
</dbReference>
<dbReference type="GO" id="GO:0005634">
    <property type="term" value="C:nucleus"/>
    <property type="evidence" value="ECO:0007669"/>
    <property type="project" value="TreeGrafter"/>
</dbReference>
<feature type="domain" description="SEP" evidence="3">
    <location>
        <begin position="88"/>
        <end position="152"/>
    </location>
</feature>
<keyword evidence="5" id="KW-1185">Reference proteome</keyword>
<feature type="region of interest" description="Disordered" evidence="1">
    <location>
        <begin position="1"/>
        <end position="58"/>
    </location>
</feature>
<name>A0A8R1DQ29_CAEJA</name>
<dbReference type="PROSITE" id="PS50033">
    <property type="entry name" value="UBX"/>
    <property type="match status" value="1"/>
</dbReference>
<feature type="domain" description="UBX" evidence="2">
    <location>
        <begin position="213"/>
        <end position="290"/>
    </location>
</feature>
<dbReference type="AlphaFoldDB" id="A0A8R1DQ29"/>
<dbReference type="InterPro" id="IPR012989">
    <property type="entry name" value="SEP_domain"/>
</dbReference>
<sequence>MSRNIRTFRDLGANDDGPDSDDSGADVGRGAPQTFYAGSGQAVQGPRGARNPEDAARANAEAHIRRILQAAEQVNPEEASQGPNGGEIVNLVLHLWTDGLSIEDGPLMSREDPATIQFLDTVGRGAIPAEIARQYPGKQIDFSIDRRNEAYVAPKMKPFGGTGVRLGNVVPNIVGESSTSSAPVETAAPAQNLSAEEAARNLEQAKKELNTDSAQPTTNIQIRLPSNQRLVATFNQTHTLESVRTFICTARPDMIYAPFQLMSAYPSKVLEDESISLKDGNLLNSVIAVKVTPAV</sequence>
<dbReference type="CDD" id="cd01770">
    <property type="entry name" value="UBX_UBXN2"/>
    <property type="match status" value="1"/>
</dbReference>
<dbReference type="PANTHER" id="PTHR23333">
    <property type="entry name" value="UBX DOMAIN CONTAINING PROTEIN"/>
    <property type="match status" value="1"/>
</dbReference>
<dbReference type="Pfam" id="PF08059">
    <property type="entry name" value="SEP"/>
    <property type="match status" value="1"/>
</dbReference>
<evidence type="ECO:0000256" key="1">
    <source>
        <dbReference type="SAM" id="MobiDB-lite"/>
    </source>
</evidence>
<dbReference type="GO" id="GO:0061025">
    <property type="term" value="P:membrane fusion"/>
    <property type="evidence" value="ECO:0007669"/>
    <property type="project" value="TreeGrafter"/>
</dbReference>
<dbReference type="SUPFAM" id="SSF54236">
    <property type="entry name" value="Ubiquitin-like"/>
    <property type="match status" value="1"/>
</dbReference>
<dbReference type="PANTHER" id="PTHR23333:SF20">
    <property type="entry name" value="NSFL1 COFACTOR P47"/>
    <property type="match status" value="1"/>
</dbReference>
<organism evidence="4 5">
    <name type="scientific">Caenorhabditis japonica</name>
    <dbReference type="NCBI Taxonomy" id="281687"/>
    <lineage>
        <taxon>Eukaryota</taxon>
        <taxon>Metazoa</taxon>
        <taxon>Ecdysozoa</taxon>
        <taxon>Nematoda</taxon>
        <taxon>Chromadorea</taxon>
        <taxon>Rhabditida</taxon>
        <taxon>Rhabditina</taxon>
        <taxon>Rhabditomorpha</taxon>
        <taxon>Rhabditoidea</taxon>
        <taxon>Rhabditidae</taxon>
        <taxon>Peloderinae</taxon>
        <taxon>Caenorhabditis</taxon>
    </lineage>
</organism>
<evidence type="ECO:0000313" key="4">
    <source>
        <dbReference type="EnsemblMetazoa" id="CJA09041.1"/>
    </source>
</evidence>
<dbReference type="Pfam" id="PF00789">
    <property type="entry name" value="UBX"/>
    <property type="match status" value="1"/>
</dbReference>
<dbReference type="GO" id="GO:0005829">
    <property type="term" value="C:cytosol"/>
    <property type="evidence" value="ECO:0007669"/>
    <property type="project" value="TreeGrafter"/>
</dbReference>
<dbReference type="SUPFAM" id="SSF102848">
    <property type="entry name" value="NSFL1 (p97 ATPase) cofactor p47, SEP domain"/>
    <property type="match status" value="1"/>
</dbReference>
<dbReference type="Gene3D" id="3.10.20.90">
    <property type="entry name" value="Phosphatidylinositol 3-kinase Catalytic Subunit, Chain A, domain 1"/>
    <property type="match status" value="1"/>
</dbReference>
<evidence type="ECO:0008006" key="6">
    <source>
        <dbReference type="Google" id="ProtNLM"/>
    </source>
</evidence>
<dbReference type="Gene3D" id="3.30.420.210">
    <property type="entry name" value="SEP domain"/>
    <property type="match status" value="1"/>
</dbReference>
<dbReference type="InterPro" id="IPR001012">
    <property type="entry name" value="UBX_dom"/>
</dbReference>
<evidence type="ECO:0000313" key="5">
    <source>
        <dbReference type="Proteomes" id="UP000005237"/>
    </source>
</evidence>
<reference evidence="5" key="1">
    <citation type="submission" date="2010-08" db="EMBL/GenBank/DDBJ databases">
        <authorList>
            <consortium name="Caenorhabditis japonica Sequencing Consortium"/>
            <person name="Wilson R.K."/>
        </authorList>
    </citation>
    <scope>NUCLEOTIDE SEQUENCE [LARGE SCALE GENOMIC DNA]</scope>
    <source>
        <strain evidence="5">DF5081</strain>
    </source>
</reference>
<dbReference type="GO" id="GO:0043161">
    <property type="term" value="P:proteasome-mediated ubiquitin-dependent protein catabolic process"/>
    <property type="evidence" value="ECO:0007669"/>
    <property type="project" value="TreeGrafter"/>
</dbReference>
<evidence type="ECO:0000259" key="3">
    <source>
        <dbReference type="PROSITE" id="PS51399"/>
    </source>
</evidence>
<dbReference type="GO" id="GO:0000045">
    <property type="term" value="P:autophagosome assembly"/>
    <property type="evidence" value="ECO:0007669"/>
    <property type="project" value="TreeGrafter"/>
</dbReference>
<evidence type="ECO:0000259" key="2">
    <source>
        <dbReference type="PROSITE" id="PS50033"/>
    </source>
</evidence>
<dbReference type="SMART" id="SM00166">
    <property type="entry name" value="UBX"/>
    <property type="match status" value="1"/>
</dbReference>
<dbReference type="PROSITE" id="PS51399">
    <property type="entry name" value="SEP"/>
    <property type="match status" value="1"/>
</dbReference>
<protein>
    <recommendedName>
        <fullName evidence="6">UBX domain-containing protein</fullName>
    </recommendedName>
</protein>
<accession>A0A8R1DQ29</accession>
<reference evidence="4" key="2">
    <citation type="submission" date="2022-06" db="UniProtKB">
        <authorList>
            <consortium name="EnsemblMetazoa"/>
        </authorList>
    </citation>
    <scope>IDENTIFICATION</scope>
    <source>
        <strain evidence="4">DF5081</strain>
    </source>
</reference>
<dbReference type="InterPro" id="IPR029071">
    <property type="entry name" value="Ubiquitin-like_domsf"/>
</dbReference>
<dbReference type="Proteomes" id="UP000005237">
    <property type="component" value="Unassembled WGS sequence"/>
</dbReference>
<dbReference type="EnsemblMetazoa" id="CJA09041.1">
    <property type="protein sequence ID" value="CJA09041.1"/>
    <property type="gene ID" value="WBGene00128245"/>
</dbReference>
<dbReference type="InterPro" id="IPR036241">
    <property type="entry name" value="NSFL1C_SEP_dom_sf"/>
</dbReference>
<dbReference type="GO" id="GO:0007030">
    <property type="term" value="P:Golgi organization"/>
    <property type="evidence" value="ECO:0007669"/>
    <property type="project" value="TreeGrafter"/>
</dbReference>
<dbReference type="OMA" id="QEWYTGG"/>